<dbReference type="AlphaFoldDB" id="A0A2A6D109"/>
<dbReference type="Proteomes" id="UP000005239">
    <property type="component" value="Unassembled WGS sequence"/>
</dbReference>
<keyword evidence="2" id="KW-1185">Reference proteome</keyword>
<accession>A0A2A6D109</accession>
<proteinExistence type="predicted"/>
<accession>A0A8R1YDW8</accession>
<dbReference type="EnsemblMetazoa" id="PPA18721.1">
    <property type="protein sequence ID" value="PPA18721.1"/>
    <property type="gene ID" value="WBGene00108275"/>
</dbReference>
<name>A0A2A6D109_PRIPA</name>
<reference evidence="1" key="2">
    <citation type="submission" date="2022-06" db="UniProtKB">
        <authorList>
            <consortium name="EnsemblMetazoa"/>
        </authorList>
    </citation>
    <scope>IDENTIFICATION</scope>
    <source>
        <strain evidence="1">PS312</strain>
    </source>
</reference>
<sequence>MHLINSFVLFSLLTLSLGDDHEETMEEFYCSPMWEQYPLTRNGWEILRSEPRLYICPKDCGVSKTEEVWTKFEVRENGEVKTKKAYAYNVLKCTYEGWTGKVGP</sequence>
<reference evidence="2" key="1">
    <citation type="journal article" date="2008" name="Nat. Genet.">
        <title>The Pristionchus pacificus genome provides a unique perspective on nematode lifestyle and parasitism.</title>
        <authorList>
            <person name="Dieterich C."/>
            <person name="Clifton S.W."/>
            <person name="Schuster L.N."/>
            <person name="Chinwalla A."/>
            <person name="Delehaunty K."/>
            <person name="Dinkelacker I."/>
            <person name="Fulton L."/>
            <person name="Fulton R."/>
            <person name="Godfrey J."/>
            <person name="Minx P."/>
            <person name="Mitreva M."/>
            <person name="Roeseler W."/>
            <person name="Tian H."/>
            <person name="Witte H."/>
            <person name="Yang S.P."/>
            <person name="Wilson R.K."/>
            <person name="Sommer R.J."/>
        </authorList>
    </citation>
    <scope>NUCLEOTIDE SEQUENCE [LARGE SCALE GENOMIC DNA]</scope>
    <source>
        <strain evidence="2">PS312</strain>
    </source>
</reference>
<gene>
    <name evidence="1" type="primary">WBGene00108275</name>
</gene>
<evidence type="ECO:0000313" key="1">
    <source>
        <dbReference type="EnsemblMetazoa" id="PPA18721.1"/>
    </source>
</evidence>
<organism evidence="1 2">
    <name type="scientific">Pristionchus pacificus</name>
    <name type="common">Parasitic nematode worm</name>
    <dbReference type="NCBI Taxonomy" id="54126"/>
    <lineage>
        <taxon>Eukaryota</taxon>
        <taxon>Metazoa</taxon>
        <taxon>Ecdysozoa</taxon>
        <taxon>Nematoda</taxon>
        <taxon>Chromadorea</taxon>
        <taxon>Rhabditida</taxon>
        <taxon>Rhabditina</taxon>
        <taxon>Diplogasteromorpha</taxon>
        <taxon>Diplogasteroidea</taxon>
        <taxon>Neodiplogasteridae</taxon>
        <taxon>Pristionchus</taxon>
    </lineage>
</organism>
<protein>
    <submittedName>
        <fullName evidence="1">Uncharacterized protein</fullName>
    </submittedName>
</protein>
<evidence type="ECO:0000313" key="2">
    <source>
        <dbReference type="Proteomes" id="UP000005239"/>
    </source>
</evidence>